<feature type="signal peptide" evidence="1">
    <location>
        <begin position="1"/>
        <end position="19"/>
    </location>
</feature>
<comment type="caution">
    <text evidence="2">The sequence shown here is derived from an EMBL/GenBank/DDBJ whole genome shotgun (WGS) entry which is preliminary data.</text>
</comment>
<reference evidence="2 3" key="1">
    <citation type="submission" date="2024-08" db="EMBL/GenBank/DDBJ databases">
        <authorList>
            <person name="Cucini C."/>
            <person name="Frati F."/>
        </authorList>
    </citation>
    <scope>NUCLEOTIDE SEQUENCE [LARGE SCALE GENOMIC DNA]</scope>
</reference>
<proteinExistence type="predicted"/>
<protein>
    <submittedName>
        <fullName evidence="2">Uncharacterized protein</fullName>
    </submittedName>
</protein>
<dbReference type="Proteomes" id="UP001642540">
    <property type="component" value="Unassembled WGS sequence"/>
</dbReference>
<dbReference type="InterPro" id="IPR012674">
    <property type="entry name" value="Calycin"/>
</dbReference>
<feature type="chain" id="PRO_5046257036" evidence="1">
    <location>
        <begin position="20"/>
        <end position="231"/>
    </location>
</feature>
<evidence type="ECO:0000256" key="1">
    <source>
        <dbReference type="SAM" id="SignalP"/>
    </source>
</evidence>
<dbReference type="Gene3D" id="2.40.128.20">
    <property type="match status" value="1"/>
</dbReference>
<dbReference type="SUPFAM" id="SSF50814">
    <property type="entry name" value="Lipocalins"/>
    <property type="match status" value="1"/>
</dbReference>
<gene>
    <name evidence="2" type="ORF">ODALV1_LOCUS22896</name>
</gene>
<dbReference type="EMBL" id="CAXLJM020000076">
    <property type="protein sequence ID" value="CAL8129137.1"/>
    <property type="molecule type" value="Genomic_DNA"/>
</dbReference>
<keyword evidence="3" id="KW-1185">Reference proteome</keyword>
<keyword evidence="1" id="KW-0732">Signal</keyword>
<sequence>MGFSNLVLAILLFGGNTYSIDMESARETRCFWIGKTVPVDMEWMDSITRMYFPAMSKMELYRTAVDIAGEDPEDISEDSVHNDSCIYWKMHHNGTLKGRGFSGRSREYKTTFDRPNKFDFRPAEGEGYSGTVYVTLTDNSTFMFAPICTDEGEMAWGVFSTVPRLPERTMNQIHEHAKSLGFKKQYFVNVNYDKCDLSGASGTTSATVLTPSRNRMGSLRNRGQWNARNQY</sequence>
<evidence type="ECO:0000313" key="3">
    <source>
        <dbReference type="Proteomes" id="UP001642540"/>
    </source>
</evidence>
<evidence type="ECO:0000313" key="2">
    <source>
        <dbReference type="EMBL" id="CAL8129137.1"/>
    </source>
</evidence>
<organism evidence="2 3">
    <name type="scientific">Orchesella dallaii</name>
    <dbReference type="NCBI Taxonomy" id="48710"/>
    <lineage>
        <taxon>Eukaryota</taxon>
        <taxon>Metazoa</taxon>
        <taxon>Ecdysozoa</taxon>
        <taxon>Arthropoda</taxon>
        <taxon>Hexapoda</taxon>
        <taxon>Collembola</taxon>
        <taxon>Entomobryomorpha</taxon>
        <taxon>Entomobryoidea</taxon>
        <taxon>Orchesellidae</taxon>
        <taxon>Orchesellinae</taxon>
        <taxon>Orchesella</taxon>
    </lineage>
</organism>
<name>A0ABP1RJF4_9HEXA</name>
<accession>A0ABP1RJF4</accession>